<dbReference type="OrthoDB" id="333657at2759"/>
<dbReference type="AlphaFoldDB" id="U6M1P9"/>
<dbReference type="EMBL" id="HG713455">
    <property type="protein sequence ID" value="CDJ53960.1"/>
    <property type="molecule type" value="Genomic_DNA"/>
</dbReference>
<evidence type="ECO:0000256" key="1">
    <source>
        <dbReference type="SAM" id="MobiDB-lite"/>
    </source>
</evidence>
<protein>
    <submittedName>
        <fullName evidence="3">Uncharacterized protein</fullName>
    </submittedName>
</protein>
<reference evidence="3" key="1">
    <citation type="submission" date="2013-10" db="EMBL/GenBank/DDBJ databases">
        <title>Genomic analysis of the causative agents of coccidiosis in chickens.</title>
        <authorList>
            <person name="Reid A.J."/>
            <person name="Blake D."/>
            <person name="Billington K."/>
            <person name="Browne H."/>
            <person name="Dunn M."/>
            <person name="Hung S."/>
            <person name="Kawahara F."/>
            <person name="Miranda-Saavedra D."/>
            <person name="Mourier T."/>
            <person name="Nagra H."/>
            <person name="Otto T.D."/>
            <person name="Rawlings N."/>
            <person name="Sanchez A."/>
            <person name="Sanders M."/>
            <person name="Subramaniam C."/>
            <person name="Tay Y."/>
            <person name="Dear P."/>
            <person name="Doerig C."/>
            <person name="Gruber A."/>
            <person name="Parkinson J."/>
            <person name="Shirley M."/>
            <person name="Wan K.L."/>
            <person name="Berriman M."/>
            <person name="Tomley F."/>
            <person name="Pain A."/>
        </authorList>
    </citation>
    <scope>NUCLEOTIDE SEQUENCE [LARGE SCALE GENOMIC DNA]</scope>
    <source>
        <strain evidence="3">Houghton</strain>
    </source>
</reference>
<organism evidence="3 4">
    <name type="scientific">Eimeria brunetti</name>
    <dbReference type="NCBI Taxonomy" id="51314"/>
    <lineage>
        <taxon>Eukaryota</taxon>
        <taxon>Sar</taxon>
        <taxon>Alveolata</taxon>
        <taxon>Apicomplexa</taxon>
        <taxon>Conoidasida</taxon>
        <taxon>Coccidia</taxon>
        <taxon>Eucoccidiorida</taxon>
        <taxon>Eimeriorina</taxon>
        <taxon>Eimeriidae</taxon>
        <taxon>Eimeria</taxon>
    </lineage>
</organism>
<evidence type="ECO:0000313" key="4">
    <source>
        <dbReference type="Proteomes" id="UP000030750"/>
    </source>
</evidence>
<feature type="signal peptide" evidence="2">
    <location>
        <begin position="1"/>
        <end position="27"/>
    </location>
</feature>
<feature type="compositionally biased region" description="Basic residues" evidence="1">
    <location>
        <begin position="508"/>
        <end position="517"/>
    </location>
</feature>
<dbReference type="VEuPathDB" id="ToxoDB:EBH_0009260"/>
<feature type="region of interest" description="Disordered" evidence="1">
    <location>
        <begin position="361"/>
        <end position="385"/>
    </location>
</feature>
<keyword evidence="2" id="KW-0732">Signal</keyword>
<reference evidence="3" key="2">
    <citation type="submission" date="2013-10" db="EMBL/GenBank/DDBJ databases">
        <authorList>
            <person name="Aslett M."/>
        </authorList>
    </citation>
    <scope>NUCLEOTIDE SEQUENCE [LARGE SCALE GENOMIC DNA]</scope>
    <source>
        <strain evidence="3">Houghton</strain>
    </source>
</reference>
<feature type="compositionally biased region" description="Low complexity" evidence="1">
    <location>
        <begin position="367"/>
        <end position="385"/>
    </location>
</feature>
<gene>
    <name evidence="3" type="ORF">EBH_0009260</name>
</gene>
<evidence type="ECO:0000256" key="2">
    <source>
        <dbReference type="SAM" id="SignalP"/>
    </source>
</evidence>
<feature type="region of interest" description="Disordered" evidence="1">
    <location>
        <begin position="180"/>
        <end position="202"/>
    </location>
</feature>
<keyword evidence="4" id="KW-1185">Reference proteome</keyword>
<name>U6M1P9_9EIME</name>
<evidence type="ECO:0000313" key="3">
    <source>
        <dbReference type="EMBL" id="CDJ53960.1"/>
    </source>
</evidence>
<sequence length="550" mass="60402">MSFSWQPRIRPLLPLLAASAHVDSASSANISEGADEDVQHTIDAGADTEVDDGALPQYIPMSRAGITAPMQHQPRGTRLIPGFPGPQFVSLRGSFLYRRRLRRHRRDEGWEFSNLPAKRNFFAARRNHRDQLMHKWIYTRHREHRRRAKEVRNVLQTQSREIFYVKKEEEHALEAIEQASDEAPVQAAGRQDSAAKTGETVGKWGEARDEAFQDCITSVRAALQSVPSAKVLSTMSSAALGRLHEQLRELLVDAVIAVAPPECVAAAASEGFSLPPPAAALAASPLPWWSSGGGLQPWRGRKVCWAQQSRRVNWASPRRAVEPMVAGVLLPKEAAAVVAAERRARNREILDSIRSFLFSPSTGSEGQTDTTAWGQAAAQQQETPCAAPAAASATPWFVQAEEERLQRLLRWDGGRVEEQSAPKCSSSSAASAQWLGGKARESAAQLTGAKGSARYQQAACGKATAVRRALGAAIDVALLLSEAIVTKKSGAAAPFSWESPFLRSSSSSRRRRRRQRGRPPPEERLPSRQARRLANRDRRIARQRANELSG</sequence>
<proteinExistence type="predicted"/>
<feature type="region of interest" description="Disordered" evidence="1">
    <location>
        <begin position="498"/>
        <end position="550"/>
    </location>
</feature>
<feature type="chain" id="PRO_5004674408" evidence="2">
    <location>
        <begin position="28"/>
        <end position="550"/>
    </location>
</feature>
<dbReference type="Proteomes" id="UP000030750">
    <property type="component" value="Unassembled WGS sequence"/>
</dbReference>
<accession>U6M1P9</accession>